<reference evidence="1 2" key="1">
    <citation type="submission" date="2015-09" db="EMBL/GenBank/DDBJ databases">
        <authorList>
            <person name="Jackson K.R."/>
            <person name="Lunt B.L."/>
            <person name="Fisher J.N.B."/>
            <person name="Gardner A.V."/>
            <person name="Bailey M.E."/>
            <person name="Deus L.M."/>
            <person name="Earl A.S."/>
            <person name="Gibby P.D."/>
            <person name="Hartmann K.A."/>
            <person name="Liu J.E."/>
            <person name="Manci A.M."/>
            <person name="Nielsen D.A."/>
            <person name="Solomon M.B."/>
            <person name="Breakwell D.P."/>
            <person name="Burnett S.H."/>
            <person name="Grose J.H."/>
        </authorList>
    </citation>
    <scope>NUCLEOTIDE SEQUENCE [LARGE SCALE GENOMIC DNA]</scope>
    <source>
        <strain evidence="1 2">16</strain>
    </source>
</reference>
<proteinExistence type="predicted"/>
<dbReference type="NCBIfam" id="TIGR02017">
    <property type="entry name" value="hutG_amidohyd"/>
    <property type="match status" value="1"/>
</dbReference>
<evidence type="ECO:0000313" key="1">
    <source>
        <dbReference type="EMBL" id="KPL50946.1"/>
    </source>
</evidence>
<dbReference type="STRING" id="665126.ABB55_00825"/>
<gene>
    <name evidence="1" type="ORF">ABB55_00825</name>
</gene>
<dbReference type="InterPro" id="IPR007709">
    <property type="entry name" value="N-FG_amidohydro"/>
</dbReference>
<dbReference type="SUPFAM" id="SSF53187">
    <property type="entry name" value="Zn-dependent exopeptidases"/>
    <property type="match status" value="1"/>
</dbReference>
<reference evidence="1 2" key="2">
    <citation type="submission" date="2015-10" db="EMBL/GenBank/DDBJ databases">
        <title>Draft Genome Sequence of Prosthecomicrobium hirschii ATCC 27832.</title>
        <authorList>
            <person name="Daniel J."/>
            <person name="Givan S.A."/>
            <person name="Brun Y.V."/>
            <person name="Brown P.J."/>
        </authorList>
    </citation>
    <scope>NUCLEOTIDE SEQUENCE [LARGE SCALE GENOMIC DNA]</scope>
    <source>
        <strain evidence="1 2">16</strain>
    </source>
</reference>
<dbReference type="Proteomes" id="UP000048984">
    <property type="component" value="Unassembled WGS sequence"/>
</dbReference>
<name>A0A0P6VIN1_9HYPH</name>
<comment type="caution">
    <text evidence="1">The sequence shown here is derived from an EMBL/GenBank/DDBJ whole genome shotgun (WGS) entry which is preliminary data.</text>
</comment>
<dbReference type="Gene3D" id="3.40.630.40">
    <property type="entry name" value="Zn-dependent exopeptidases"/>
    <property type="match status" value="1"/>
</dbReference>
<dbReference type="InterPro" id="IPR010247">
    <property type="entry name" value="HutG_amidohyd"/>
</dbReference>
<protein>
    <submittedName>
        <fullName evidence="1">N-formylglutamate deformylase</fullName>
    </submittedName>
</protein>
<keyword evidence="2" id="KW-1185">Reference proteome</keyword>
<dbReference type="AlphaFoldDB" id="A0A0P6VIN1"/>
<accession>A0A0P6VIN1</accession>
<dbReference type="RefSeq" id="WP_054357109.1">
    <property type="nucleotide sequence ID" value="NZ_LJYW01000001.1"/>
</dbReference>
<sequence>MTASGWLTVTCGDAPLLVSIPHTGTDIPAAIEDRLVSPWLARKDADWWIDRLYDFAAGLGATVVHTAVSRTVIDVNRDPSGVSLYPGQATTGLCPVETFDGEPLYRSGQEPDAAEIAARRETYFEPYHAALAAEIVRLRALHPRVVVYDCHSIRSVIPRLFEGALPNFNIGTNSGQSCDPALTAGIEAAVSGGGFDRVTNGRFKGGFITRSLGRPDDGVHAVQMELACRGYMSDPAGRLGPDTWPAPWDPAFAAPMRDRLVSVLKTCLAFALEGARP</sequence>
<evidence type="ECO:0000313" key="2">
    <source>
        <dbReference type="Proteomes" id="UP000048984"/>
    </source>
</evidence>
<dbReference type="EMBL" id="LJYW01000001">
    <property type="protein sequence ID" value="KPL50946.1"/>
    <property type="molecule type" value="Genomic_DNA"/>
</dbReference>
<dbReference type="Pfam" id="PF05013">
    <property type="entry name" value="FGase"/>
    <property type="match status" value="1"/>
</dbReference>
<organism evidence="1 2">
    <name type="scientific">Prosthecodimorpha hirschii</name>
    <dbReference type="NCBI Taxonomy" id="665126"/>
    <lineage>
        <taxon>Bacteria</taxon>
        <taxon>Pseudomonadati</taxon>
        <taxon>Pseudomonadota</taxon>
        <taxon>Alphaproteobacteria</taxon>
        <taxon>Hyphomicrobiales</taxon>
        <taxon>Ancalomicrobiaceae</taxon>
        <taxon>Prosthecodimorpha</taxon>
    </lineage>
</organism>